<dbReference type="Proteomes" id="UP000078284">
    <property type="component" value="Chromosome 5"/>
</dbReference>
<dbReference type="Pfam" id="PF00646">
    <property type="entry name" value="F-box"/>
    <property type="match status" value="1"/>
</dbReference>
<comment type="caution">
    <text evidence="3">The sequence shown here is derived from an EMBL/GenBank/DDBJ whole genome shotgun (WGS) entry which is preliminary data.</text>
</comment>
<sequence length="529" mass="58303">MAEVSLTKKEMTTKGKSENSKKMKTDMADMVPIAAMNEDLLHNILLRLPAKSFAFASCVNRFWSSVCNRILSRPKMISAFSRNPDQLRAGEEVLDKVLSEPIRPQFVIANITCGNMEETLTLITERVGSRVPIIVSVVTGILGKEACNDKAGEVRLHSTSDDELFDVANFAILLTIGYLPGMKVDIIPVIQAKGESGAEMEDKFVMDIRNYMSMVSGHAAAPACLILFAEDTHATEPVLHKLDYAMPAETVIVGGQIGEFLHKRGNEPRNVQLQKDDIRVLAGLIFARDRHRPAQAERIQFDTAISNGMSSVDLRYKAANVNVSLGPSCPSTLLTAKRRGEAEVLDGDQILDDIDNILENYIWENDSYLGVIKRRKYSIGLEEKPKIMSSLVFHQVNGSDDQDLLVDGAGIKTGDQFQVYLPDLKVAEAALNDVSAQLRNLKSKPNKPEVVGGFAFVGSCRGDSFFGCPNADSSPFLENFPELPFGGIFCDGEIGRSLILEKGEEKKEVSIQRFLHVYSSVYLIVSYTS</sequence>
<feature type="region of interest" description="Disordered" evidence="1">
    <location>
        <begin position="1"/>
        <end position="22"/>
    </location>
</feature>
<proteinExistence type="predicted"/>
<protein>
    <recommendedName>
        <fullName evidence="2">FIST C-domain domain-containing protein</fullName>
    </recommendedName>
</protein>
<dbReference type="InterPro" id="IPR001810">
    <property type="entry name" value="F-box_dom"/>
</dbReference>
<name>A0A178UP22_ARATH</name>
<evidence type="ECO:0000259" key="2">
    <source>
        <dbReference type="SMART" id="SM01204"/>
    </source>
</evidence>
<evidence type="ECO:0000313" key="4">
    <source>
        <dbReference type="Proteomes" id="UP000078284"/>
    </source>
</evidence>
<dbReference type="ExpressionAtlas" id="A0A178UP22">
    <property type="expression patterns" value="baseline and differential"/>
</dbReference>
<feature type="domain" description="FIST C-domain" evidence="2">
    <location>
        <begin position="350"/>
        <end position="497"/>
    </location>
</feature>
<evidence type="ECO:0000313" key="3">
    <source>
        <dbReference type="EMBL" id="OAO94732.1"/>
    </source>
</evidence>
<dbReference type="SMART" id="SM01204">
    <property type="entry name" value="FIST_C"/>
    <property type="match status" value="1"/>
</dbReference>
<reference evidence="4" key="1">
    <citation type="journal article" date="2016" name="Proc. Natl. Acad. Sci. U.S.A.">
        <title>Chromosome-level assembly of Arabidopsis thaliana Ler reveals the extent of translocation and inversion polymorphisms.</title>
        <authorList>
            <person name="Zapata L."/>
            <person name="Ding J."/>
            <person name="Willing E.M."/>
            <person name="Hartwig B."/>
            <person name="Bezdan D."/>
            <person name="Jiao W.B."/>
            <person name="Patel V."/>
            <person name="Velikkakam James G."/>
            <person name="Koornneef M."/>
            <person name="Ossowski S."/>
            <person name="Schneeberger K."/>
        </authorList>
    </citation>
    <scope>NUCLEOTIDE SEQUENCE [LARGE SCALE GENOMIC DNA]</scope>
    <source>
        <strain evidence="4">cv. Landsberg erecta</strain>
    </source>
</reference>
<dbReference type="AlphaFoldDB" id="A0A178UP22"/>
<dbReference type="InterPro" id="IPR019494">
    <property type="entry name" value="FIST_C"/>
</dbReference>
<dbReference type="PANTHER" id="PTHR14939">
    <property type="entry name" value="F-BOX ONLY PROTEIN 22"/>
    <property type="match status" value="1"/>
</dbReference>
<accession>A0A178UP22</accession>
<evidence type="ECO:0000256" key="1">
    <source>
        <dbReference type="SAM" id="MobiDB-lite"/>
    </source>
</evidence>
<dbReference type="InterPro" id="IPR036047">
    <property type="entry name" value="F-box-like_dom_sf"/>
</dbReference>
<dbReference type="PANTHER" id="PTHR14939:SF5">
    <property type="entry name" value="F-BOX ONLY PROTEIN 22"/>
    <property type="match status" value="1"/>
</dbReference>
<gene>
    <name evidence="3" type="ordered locus">AXX17_At5g63070</name>
</gene>
<dbReference type="EMBL" id="LUHQ01000005">
    <property type="protein sequence ID" value="OAO94732.1"/>
    <property type="molecule type" value="Genomic_DNA"/>
</dbReference>
<organism evidence="3 4">
    <name type="scientific">Arabidopsis thaliana</name>
    <name type="common">Mouse-ear cress</name>
    <dbReference type="NCBI Taxonomy" id="3702"/>
    <lineage>
        <taxon>Eukaryota</taxon>
        <taxon>Viridiplantae</taxon>
        <taxon>Streptophyta</taxon>
        <taxon>Embryophyta</taxon>
        <taxon>Tracheophyta</taxon>
        <taxon>Spermatophyta</taxon>
        <taxon>Magnoliopsida</taxon>
        <taxon>eudicotyledons</taxon>
        <taxon>Gunneridae</taxon>
        <taxon>Pentapetalae</taxon>
        <taxon>rosids</taxon>
        <taxon>malvids</taxon>
        <taxon>Brassicales</taxon>
        <taxon>Brassicaceae</taxon>
        <taxon>Camelineae</taxon>
        <taxon>Arabidopsis</taxon>
    </lineage>
</organism>
<dbReference type="SUPFAM" id="SSF81383">
    <property type="entry name" value="F-box domain"/>
    <property type="match status" value="1"/>
</dbReference>